<sequence>MKKVLKRIVLDVLYPVRGVSIIDLAKSIIEISGINSVSITVKEVDVDTQNILVIIEGINIDYDDVRKIIEKEGGVIHSIDQVVAGEKIIEPPEYLLK</sequence>
<evidence type="ECO:0008006" key="3">
    <source>
        <dbReference type="Google" id="ProtNLM"/>
    </source>
</evidence>
<dbReference type="Gene3D" id="3.30.70.1340">
    <property type="entry name" value="MTH889-like domain"/>
    <property type="match status" value="1"/>
</dbReference>
<dbReference type="PANTHER" id="PTHR42240:SF1">
    <property type="entry name" value="DUF211 DOMAIN-CONTAINING PROTEIN"/>
    <property type="match status" value="1"/>
</dbReference>
<evidence type="ECO:0000313" key="1">
    <source>
        <dbReference type="EMBL" id="ACL10970.1"/>
    </source>
</evidence>
<dbReference type="RefSeq" id="WP_012608311.1">
    <property type="nucleotide sequence ID" value="NC_011766.1"/>
</dbReference>
<dbReference type="HOGENOM" id="CLU_179754_1_0_2"/>
<dbReference type="STRING" id="490899.DKAM_0644"/>
<dbReference type="AlphaFoldDB" id="B8D4D9"/>
<reference evidence="1 2" key="1">
    <citation type="journal article" date="2009" name="J. Bacteriol.">
        <title>Complete genome sequence of the anaerobic, protein-degrading hyperthermophilic crenarchaeon Desulfurococcus kamchatkensis.</title>
        <authorList>
            <person name="Ravin N.V."/>
            <person name="Mardanov A.V."/>
            <person name="Beletsky A.V."/>
            <person name="Kublanov I.V."/>
            <person name="Kolganova T.V."/>
            <person name="Lebedinsky A.V."/>
            <person name="Chernyh N.A."/>
            <person name="Bonch-Osmolovskaya E.A."/>
            <person name="Skryabin K.G."/>
        </authorList>
    </citation>
    <scope>NUCLEOTIDE SEQUENCE [LARGE SCALE GENOMIC DNA]</scope>
    <source>
        <strain evidence="2">DSM 18924 / JCM 16383 / VKM B-2413 / 1221n</strain>
    </source>
</reference>
<organism evidence="1 2">
    <name type="scientific">Desulfurococcus amylolyticus (strain DSM 18924 / JCM 16383 / VKM B-2413 / 1221n)</name>
    <name type="common">Desulfurococcus kamchatkensis</name>
    <dbReference type="NCBI Taxonomy" id="490899"/>
    <lineage>
        <taxon>Archaea</taxon>
        <taxon>Thermoproteota</taxon>
        <taxon>Thermoprotei</taxon>
        <taxon>Desulfurococcales</taxon>
        <taxon>Desulfurococcaceae</taxon>
        <taxon>Desulfurococcus</taxon>
    </lineage>
</organism>
<dbReference type="InterPro" id="IPR003831">
    <property type="entry name" value="DUF211"/>
</dbReference>
<dbReference type="eggNOG" id="arCOG04140">
    <property type="taxonomic scope" value="Archaea"/>
</dbReference>
<dbReference type="KEGG" id="dka:DKAM_0644"/>
<evidence type="ECO:0000313" key="2">
    <source>
        <dbReference type="Proteomes" id="UP000006903"/>
    </source>
</evidence>
<name>B8D4D9_DESA1</name>
<accession>B8D4D9</accession>
<dbReference type="Pfam" id="PF02680">
    <property type="entry name" value="DUF211"/>
    <property type="match status" value="1"/>
</dbReference>
<dbReference type="PANTHER" id="PTHR42240">
    <property type="entry name" value="DUF211 DOMAIN-CONTAINING PROTEIN"/>
    <property type="match status" value="1"/>
</dbReference>
<dbReference type="SUPFAM" id="SSF160363">
    <property type="entry name" value="MTH889-like"/>
    <property type="match status" value="1"/>
</dbReference>
<proteinExistence type="predicted"/>
<protein>
    <recommendedName>
        <fullName evidence="3">DUF211 domain-containing protein</fullName>
    </recommendedName>
</protein>
<dbReference type="Proteomes" id="UP000006903">
    <property type="component" value="Chromosome"/>
</dbReference>
<dbReference type="EMBL" id="CP001140">
    <property type="protein sequence ID" value="ACL10970.1"/>
    <property type="molecule type" value="Genomic_DNA"/>
</dbReference>
<dbReference type="GeneID" id="7171577"/>
<gene>
    <name evidence="1" type="ordered locus">DKAM_0644</name>
</gene>
<dbReference type="InterPro" id="IPR023129">
    <property type="entry name" value="MTH889-like_dom_sf"/>
</dbReference>